<comment type="function">
    <text evidence="11">Catalyzes the attachment of glutamate to tRNA(Glu) in a two-step reaction: glutamate is first activated by ATP to form Glu-AMP and then transferred to the acceptor end of tRNA(Glu).</text>
</comment>
<evidence type="ECO:0000256" key="1">
    <source>
        <dbReference type="ARBA" id="ARBA00004496"/>
    </source>
</evidence>
<protein>
    <recommendedName>
        <fullName evidence="11">Glutamate--tRNA ligase</fullName>
        <ecNumber evidence="11">6.1.1.17</ecNumber>
    </recommendedName>
    <alternativeName>
        <fullName evidence="11">Glutamyl-tRNA synthetase</fullName>
        <shortName evidence="11">GluRS</shortName>
    </alternativeName>
</protein>
<comment type="subunit">
    <text evidence="3 11">Monomer.</text>
</comment>
<dbReference type="InterPro" id="IPR004527">
    <property type="entry name" value="Glu-tRNA-ligase_bac/mito"/>
</dbReference>
<dbReference type="InterPro" id="IPR020751">
    <property type="entry name" value="aa-tRNA-synth_I_codon-bd_sub2"/>
</dbReference>
<dbReference type="InterPro" id="IPR008925">
    <property type="entry name" value="aa_tRNA-synth_I_cd-bd_sf"/>
</dbReference>
<dbReference type="AlphaFoldDB" id="A0A3E0K8H9"/>
<dbReference type="InterPro" id="IPR000924">
    <property type="entry name" value="Glu/Gln-tRNA-synth"/>
</dbReference>
<sequence length="510" mass="59192">MFPDESGRKGKVLSEKNWRDDSMSEVRVRYAPSPTGHLHIGNARTALFNYLFARSKNGKFIIRIEDTDLKRNIEDGEKSQLKYLKWLGIDWDESVDVGGEYGPYRQSERLHIYEKYYRELLDRGLAYKCYCTEEELEEERQRALSRGEMPRYSGKCRHLTKEEQERLEKEGRKPSLRFKVPSGKVYTFNDMVKGEVSFESDGIGDWVIRKKDGMPTYNFAVAIDDHLMKITHVLRGDDHISNTPKQLMIYEAFGWEPPVFGHMTLIVNENRKKLSKRDETIIQFIEQYEELGYLPEALFNFIALLGWSPVGEEEIFSKEEFIRQFDPDRLSKSPAVFDTKKLAWMNNQYMKKADLDTVVRLALPHLIKAGRVSPEPSEEEMAFVRKLVALYQEQMSYGAEILPLSELFFKEEVTYNEEAEEVLKGEQVPEVLRAFLEETENLQDFVAEEIKKAIKNVQKKTDQKGKNLFMPIRAAATGQTHGPELPSALELLGKEKVQKRISSLLNNLSR</sequence>
<dbReference type="NCBIfam" id="TIGR00464">
    <property type="entry name" value="gltX_bact"/>
    <property type="match status" value="1"/>
</dbReference>
<feature type="short sequence motif" description="'KMSKS' region" evidence="11">
    <location>
        <begin position="273"/>
        <end position="277"/>
    </location>
</feature>
<evidence type="ECO:0000256" key="10">
    <source>
        <dbReference type="ARBA" id="ARBA00048351"/>
    </source>
</evidence>
<feature type="short sequence motif" description="'HIGH' region" evidence="11">
    <location>
        <begin position="32"/>
        <end position="42"/>
    </location>
</feature>
<evidence type="ECO:0000313" key="14">
    <source>
        <dbReference type="EMBL" id="REJ31471.1"/>
    </source>
</evidence>
<dbReference type="Gene3D" id="1.10.10.350">
    <property type="match status" value="1"/>
</dbReference>
<dbReference type="EMBL" id="QEWE01000004">
    <property type="protein sequence ID" value="REJ31471.1"/>
    <property type="molecule type" value="Genomic_DNA"/>
</dbReference>
<dbReference type="InterPro" id="IPR049940">
    <property type="entry name" value="GluQ/Sye"/>
</dbReference>
<evidence type="ECO:0000256" key="11">
    <source>
        <dbReference type="HAMAP-Rule" id="MF_00022"/>
    </source>
</evidence>
<proteinExistence type="inferred from homology"/>
<dbReference type="FunFam" id="3.40.50.620:FF:000007">
    <property type="entry name" value="Glutamate--tRNA ligase"/>
    <property type="match status" value="1"/>
</dbReference>
<evidence type="ECO:0000256" key="7">
    <source>
        <dbReference type="ARBA" id="ARBA00022840"/>
    </source>
</evidence>
<keyword evidence="11" id="KW-0862">Zinc</keyword>
<dbReference type="Gene3D" id="3.40.50.620">
    <property type="entry name" value="HUPs"/>
    <property type="match status" value="1"/>
</dbReference>
<comment type="catalytic activity">
    <reaction evidence="10 11">
        <text>tRNA(Glu) + L-glutamate + ATP = L-glutamyl-tRNA(Glu) + AMP + diphosphate</text>
        <dbReference type="Rhea" id="RHEA:23540"/>
        <dbReference type="Rhea" id="RHEA-COMP:9663"/>
        <dbReference type="Rhea" id="RHEA-COMP:9680"/>
        <dbReference type="ChEBI" id="CHEBI:29985"/>
        <dbReference type="ChEBI" id="CHEBI:30616"/>
        <dbReference type="ChEBI" id="CHEBI:33019"/>
        <dbReference type="ChEBI" id="CHEBI:78442"/>
        <dbReference type="ChEBI" id="CHEBI:78520"/>
        <dbReference type="ChEBI" id="CHEBI:456215"/>
        <dbReference type="EC" id="6.1.1.17"/>
    </reaction>
</comment>
<dbReference type="GO" id="GO:0000049">
    <property type="term" value="F:tRNA binding"/>
    <property type="evidence" value="ECO:0007669"/>
    <property type="project" value="InterPro"/>
</dbReference>
<keyword evidence="11" id="KW-0479">Metal-binding</keyword>
<dbReference type="InterPro" id="IPR033910">
    <property type="entry name" value="GluRS_core"/>
</dbReference>
<dbReference type="EC" id="6.1.1.17" evidence="11"/>
<keyword evidence="8 11" id="KW-0648">Protein biosynthesis</keyword>
<accession>A0A3E0K8H9</accession>
<dbReference type="GO" id="GO:0006424">
    <property type="term" value="P:glutamyl-tRNA aminoacylation"/>
    <property type="evidence" value="ECO:0007669"/>
    <property type="project" value="UniProtKB-UniRule"/>
</dbReference>
<dbReference type="PANTHER" id="PTHR43311">
    <property type="entry name" value="GLUTAMATE--TRNA LIGASE"/>
    <property type="match status" value="1"/>
</dbReference>
<keyword evidence="4 11" id="KW-0963">Cytoplasm</keyword>
<feature type="binding site" evidence="11">
    <location>
        <position position="276"/>
    </location>
    <ligand>
        <name>ATP</name>
        <dbReference type="ChEBI" id="CHEBI:30616"/>
    </ligand>
</feature>
<evidence type="ECO:0000256" key="2">
    <source>
        <dbReference type="ARBA" id="ARBA00007894"/>
    </source>
</evidence>
<dbReference type="GO" id="GO:0005524">
    <property type="term" value="F:ATP binding"/>
    <property type="evidence" value="ECO:0007669"/>
    <property type="project" value="UniProtKB-UniRule"/>
</dbReference>
<dbReference type="FunFam" id="1.10.10.350:FF:000002">
    <property type="entry name" value="Glutamate--tRNA ligase"/>
    <property type="match status" value="1"/>
</dbReference>
<comment type="similarity">
    <text evidence="2 11">Belongs to the class-I aminoacyl-tRNA synthetase family. Glutamate--tRNA ligase type 1 subfamily.</text>
</comment>
<dbReference type="PANTHER" id="PTHR43311:SF2">
    <property type="entry name" value="GLUTAMATE--TRNA LIGASE, MITOCHONDRIAL-RELATED"/>
    <property type="match status" value="1"/>
</dbReference>
<evidence type="ECO:0000259" key="13">
    <source>
        <dbReference type="Pfam" id="PF19269"/>
    </source>
</evidence>
<keyword evidence="6 11" id="KW-0547">Nucleotide-binding</keyword>
<dbReference type="GO" id="GO:0005829">
    <property type="term" value="C:cytosol"/>
    <property type="evidence" value="ECO:0007669"/>
    <property type="project" value="TreeGrafter"/>
</dbReference>
<evidence type="ECO:0000259" key="12">
    <source>
        <dbReference type="Pfam" id="PF00749"/>
    </source>
</evidence>
<dbReference type="Pfam" id="PF00749">
    <property type="entry name" value="tRNA-synt_1c"/>
    <property type="match status" value="1"/>
</dbReference>
<comment type="subcellular location">
    <subcellularLocation>
        <location evidence="1 11">Cytoplasm</location>
    </subcellularLocation>
</comment>
<evidence type="ECO:0000256" key="9">
    <source>
        <dbReference type="ARBA" id="ARBA00023146"/>
    </source>
</evidence>
<dbReference type="HAMAP" id="MF_00022">
    <property type="entry name" value="Glu_tRNA_synth_type1"/>
    <property type="match status" value="1"/>
</dbReference>
<feature type="binding site" evidence="11">
    <location>
        <position position="131"/>
    </location>
    <ligand>
        <name>Zn(2+)</name>
        <dbReference type="ChEBI" id="CHEBI:29105"/>
    </ligand>
</feature>
<reference evidence="14 15" key="1">
    <citation type="submission" date="2018-03" db="EMBL/GenBank/DDBJ databases">
        <authorList>
            <person name="Keele B.F."/>
        </authorList>
    </citation>
    <scope>NUCLEOTIDE SEQUENCE [LARGE SCALE GENOMIC DNA]</scope>
    <source>
        <strain evidence="14">ZCTH4_d</strain>
    </source>
</reference>
<dbReference type="GO" id="GO:0008270">
    <property type="term" value="F:zinc ion binding"/>
    <property type="evidence" value="ECO:0007669"/>
    <property type="project" value="UniProtKB-UniRule"/>
</dbReference>
<dbReference type="SUPFAM" id="SSF48163">
    <property type="entry name" value="An anticodon-binding domain of class I aminoacyl-tRNA synthetases"/>
    <property type="match status" value="1"/>
</dbReference>
<evidence type="ECO:0000256" key="4">
    <source>
        <dbReference type="ARBA" id="ARBA00022490"/>
    </source>
</evidence>
<comment type="cofactor">
    <cofactor evidence="11">
        <name>Zn(2+)</name>
        <dbReference type="ChEBI" id="CHEBI:29105"/>
    </cofactor>
    <text evidence="11">Binds 1 zinc ion per subunit.</text>
</comment>
<keyword evidence="7 11" id="KW-0067">ATP-binding</keyword>
<feature type="domain" description="Glutamyl/glutaminyl-tRNA synthetase class Ib catalytic" evidence="12">
    <location>
        <begin position="25"/>
        <end position="344"/>
    </location>
</feature>
<dbReference type="InterPro" id="IPR014729">
    <property type="entry name" value="Rossmann-like_a/b/a_fold"/>
</dbReference>
<feature type="binding site" evidence="11">
    <location>
        <position position="129"/>
    </location>
    <ligand>
        <name>Zn(2+)</name>
        <dbReference type="ChEBI" id="CHEBI:29105"/>
    </ligand>
</feature>
<dbReference type="PRINTS" id="PR00987">
    <property type="entry name" value="TRNASYNTHGLU"/>
</dbReference>
<comment type="caution">
    <text evidence="14">The sequence shown here is derived from an EMBL/GenBank/DDBJ whole genome shotgun (WGS) entry which is preliminary data.</text>
</comment>
<evidence type="ECO:0000256" key="3">
    <source>
        <dbReference type="ARBA" id="ARBA00011245"/>
    </source>
</evidence>
<keyword evidence="9 11" id="KW-0030">Aminoacyl-tRNA synthetase</keyword>
<dbReference type="Proteomes" id="UP000257014">
    <property type="component" value="Unassembled WGS sequence"/>
</dbReference>
<organism evidence="14 15">
    <name type="scientific">Caldibacillus debilis</name>
    <dbReference type="NCBI Taxonomy" id="301148"/>
    <lineage>
        <taxon>Bacteria</taxon>
        <taxon>Bacillati</taxon>
        <taxon>Bacillota</taxon>
        <taxon>Bacilli</taxon>
        <taxon>Bacillales</taxon>
        <taxon>Bacillaceae</taxon>
        <taxon>Caldibacillus</taxon>
    </lineage>
</organism>
<gene>
    <name evidence="11" type="primary">gltX</name>
    <name evidence="14" type="ORF">C6P37_00660</name>
</gene>
<dbReference type="SUPFAM" id="SSF52374">
    <property type="entry name" value="Nucleotidylyl transferase"/>
    <property type="match status" value="1"/>
</dbReference>
<evidence type="ECO:0000256" key="5">
    <source>
        <dbReference type="ARBA" id="ARBA00022598"/>
    </source>
</evidence>
<dbReference type="PROSITE" id="PS00178">
    <property type="entry name" value="AA_TRNA_LIGASE_I"/>
    <property type="match status" value="1"/>
</dbReference>
<dbReference type="GO" id="GO:0004818">
    <property type="term" value="F:glutamate-tRNA ligase activity"/>
    <property type="evidence" value="ECO:0007669"/>
    <property type="project" value="UniProtKB-UniRule"/>
</dbReference>
<evidence type="ECO:0000256" key="8">
    <source>
        <dbReference type="ARBA" id="ARBA00022917"/>
    </source>
</evidence>
<dbReference type="InterPro" id="IPR045462">
    <property type="entry name" value="aa-tRNA-synth_I_cd-bd"/>
</dbReference>
<feature type="binding site" evidence="11">
    <location>
        <position position="158"/>
    </location>
    <ligand>
        <name>Zn(2+)</name>
        <dbReference type="ChEBI" id="CHEBI:29105"/>
    </ligand>
</feature>
<dbReference type="CDD" id="cd00808">
    <property type="entry name" value="GluRS_core"/>
    <property type="match status" value="1"/>
</dbReference>
<dbReference type="InterPro" id="IPR020058">
    <property type="entry name" value="Glu/Gln-tRNA-synth_Ib_cat-dom"/>
</dbReference>
<feature type="domain" description="Aminoacyl-tRNA synthetase class I anticodon-binding" evidence="13">
    <location>
        <begin position="359"/>
        <end position="503"/>
    </location>
</feature>
<name>A0A3E0K8H9_9BACI</name>
<dbReference type="Pfam" id="PF19269">
    <property type="entry name" value="Anticodon_2"/>
    <property type="match status" value="1"/>
</dbReference>
<keyword evidence="5 11" id="KW-0436">Ligase</keyword>
<dbReference type="InterPro" id="IPR001412">
    <property type="entry name" value="aa-tRNA-synth_I_CS"/>
</dbReference>
<evidence type="ECO:0000313" key="15">
    <source>
        <dbReference type="Proteomes" id="UP000257014"/>
    </source>
</evidence>
<feature type="binding site" evidence="11">
    <location>
        <position position="156"/>
    </location>
    <ligand>
        <name>Zn(2+)</name>
        <dbReference type="ChEBI" id="CHEBI:29105"/>
    </ligand>
</feature>
<evidence type="ECO:0000256" key="6">
    <source>
        <dbReference type="ARBA" id="ARBA00022741"/>
    </source>
</evidence>